<gene>
    <name evidence="9" type="ORF">Slin15195_G085050</name>
</gene>
<feature type="transmembrane region" description="Helical" evidence="7">
    <location>
        <begin position="185"/>
        <end position="208"/>
    </location>
</feature>
<evidence type="ECO:0000256" key="2">
    <source>
        <dbReference type="ARBA" id="ARBA00022692"/>
    </source>
</evidence>
<sequence length="377" mass="41423">MVAGGGHASGSAVVVTTVTFTVVAGLLTIARIYTRMKITHNTGVDDYLVAFAMFLAVFLTICMVKQGMTLRVEARQQLLTRLDTVQYGMGRHFATLTPHDMVQSLKWFWASTWSYSLGLGVVKMSILYQYLRFFTSKKWRIACQAVMVLNVLLTIFGVLVSIFMCSPVNAFWAPSGTGKCLDRMAIWYTMAAGTILTDICTTALPIAPLNALRFPKRQKIILMVVFGLAGVTCAISILRLPSLYVISKSTDVSWDNPTAATWSSMELYAGIICSCIPTLKGLVSRIFPSLSFGDSYYHTRTGRLGSLGPDPHGTGPSASFNRTLRESLHGTEKVSPTVVEDDVELHDRPPPTYKQAKIPATIVHPVRNDQAADDDCF</sequence>
<keyword evidence="10" id="KW-1185">Reference proteome</keyword>
<evidence type="ECO:0000259" key="8">
    <source>
        <dbReference type="Pfam" id="PF20684"/>
    </source>
</evidence>
<feature type="transmembrane region" description="Helical" evidence="7">
    <location>
        <begin position="46"/>
        <end position="68"/>
    </location>
</feature>
<comment type="similarity">
    <text evidence="5">Belongs to the SAT4 family.</text>
</comment>
<comment type="subcellular location">
    <subcellularLocation>
        <location evidence="1">Membrane</location>
        <topology evidence="1">Multi-pass membrane protein</topology>
    </subcellularLocation>
</comment>
<feature type="transmembrane region" description="Helical" evidence="7">
    <location>
        <begin position="148"/>
        <end position="173"/>
    </location>
</feature>
<dbReference type="InterPro" id="IPR052337">
    <property type="entry name" value="SAT4-like"/>
</dbReference>
<keyword evidence="4 7" id="KW-0472">Membrane</keyword>
<evidence type="ECO:0000256" key="1">
    <source>
        <dbReference type="ARBA" id="ARBA00004141"/>
    </source>
</evidence>
<feature type="domain" description="Rhodopsin" evidence="8">
    <location>
        <begin position="30"/>
        <end position="285"/>
    </location>
</feature>
<feature type="transmembrane region" description="Helical" evidence="7">
    <location>
        <begin position="12"/>
        <end position="34"/>
    </location>
</feature>
<evidence type="ECO:0000313" key="9">
    <source>
        <dbReference type="EMBL" id="USW55186.1"/>
    </source>
</evidence>
<evidence type="ECO:0000256" key="3">
    <source>
        <dbReference type="ARBA" id="ARBA00022989"/>
    </source>
</evidence>
<dbReference type="PANTHER" id="PTHR33048:SF47">
    <property type="entry name" value="INTEGRAL MEMBRANE PROTEIN-RELATED"/>
    <property type="match status" value="1"/>
</dbReference>
<evidence type="ECO:0000256" key="7">
    <source>
        <dbReference type="SAM" id="Phobius"/>
    </source>
</evidence>
<dbReference type="Pfam" id="PF20684">
    <property type="entry name" value="Fung_rhodopsin"/>
    <property type="match status" value="1"/>
</dbReference>
<dbReference type="Proteomes" id="UP001056384">
    <property type="component" value="Chromosome 7"/>
</dbReference>
<evidence type="ECO:0000256" key="5">
    <source>
        <dbReference type="ARBA" id="ARBA00038359"/>
    </source>
</evidence>
<reference evidence="9" key="1">
    <citation type="submission" date="2022-06" db="EMBL/GenBank/DDBJ databases">
        <title>Complete genome sequences of two strains of the flax pathogen Septoria linicola.</title>
        <authorList>
            <person name="Lapalu N."/>
            <person name="Simon A."/>
            <person name="Demenou B."/>
            <person name="Paumier D."/>
            <person name="Guillot M.-P."/>
            <person name="Gout L."/>
            <person name="Valade R."/>
        </authorList>
    </citation>
    <scope>NUCLEOTIDE SEQUENCE</scope>
    <source>
        <strain evidence="9">SE15195</strain>
    </source>
</reference>
<name>A0A9Q9EKV3_9PEZI</name>
<evidence type="ECO:0000313" key="10">
    <source>
        <dbReference type="Proteomes" id="UP001056384"/>
    </source>
</evidence>
<dbReference type="AlphaFoldDB" id="A0A9Q9EKV3"/>
<feature type="transmembrane region" description="Helical" evidence="7">
    <location>
        <begin position="107"/>
        <end position="128"/>
    </location>
</feature>
<keyword evidence="2 7" id="KW-0812">Transmembrane</keyword>
<evidence type="ECO:0000256" key="4">
    <source>
        <dbReference type="ARBA" id="ARBA00023136"/>
    </source>
</evidence>
<evidence type="ECO:0000256" key="6">
    <source>
        <dbReference type="SAM" id="MobiDB-lite"/>
    </source>
</evidence>
<dbReference type="InterPro" id="IPR049326">
    <property type="entry name" value="Rhodopsin_dom_fungi"/>
</dbReference>
<protein>
    <recommendedName>
        <fullName evidence="8">Rhodopsin domain-containing protein</fullName>
    </recommendedName>
</protein>
<accession>A0A9Q9EKV3</accession>
<feature type="transmembrane region" description="Helical" evidence="7">
    <location>
        <begin position="220"/>
        <end position="240"/>
    </location>
</feature>
<dbReference type="GO" id="GO:0016020">
    <property type="term" value="C:membrane"/>
    <property type="evidence" value="ECO:0007669"/>
    <property type="project" value="UniProtKB-SubCell"/>
</dbReference>
<feature type="region of interest" description="Disordered" evidence="6">
    <location>
        <begin position="331"/>
        <end position="354"/>
    </location>
</feature>
<proteinExistence type="inferred from homology"/>
<dbReference type="EMBL" id="CP099424">
    <property type="protein sequence ID" value="USW55186.1"/>
    <property type="molecule type" value="Genomic_DNA"/>
</dbReference>
<keyword evidence="3 7" id="KW-1133">Transmembrane helix</keyword>
<organism evidence="9 10">
    <name type="scientific">Septoria linicola</name>
    <dbReference type="NCBI Taxonomy" id="215465"/>
    <lineage>
        <taxon>Eukaryota</taxon>
        <taxon>Fungi</taxon>
        <taxon>Dikarya</taxon>
        <taxon>Ascomycota</taxon>
        <taxon>Pezizomycotina</taxon>
        <taxon>Dothideomycetes</taxon>
        <taxon>Dothideomycetidae</taxon>
        <taxon>Mycosphaerellales</taxon>
        <taxon>Mycosphaerellaceae</taxon>
        <taxon>Septoria</taxon>
    </lineage>
</organism>
<dbReference type="PANTHER" id="PTHR33048">
    <property type="entry name" value="PTH11-LIKE INTEGRAL MEMBRANE PROTEIN (AFU_ORTHOLOGUE AFUA_5G11245)"/>
    <property type="match status" value="1"/>
</dbReference>